<dbReference type="InterPro" id="IPR052340">
    <property type="entry name" value="RNase_Y/CdgJ"/>
</dbReference>
<sequence>MTGFLKRLFSRAQPALQTHDQAHLREPVAVPDPWARLDLQHIFGHQAATSASQAALRDLGKALRKRLRHEADQALTLPRQPAVLPELIRWLNDETVSHRQLADTIGRDPALSATLLKLANSVWFRTCPDPVETVPRAIAVVGLDGLRRLVAAALTMPVIRGNQSDPLREQLWQWALDAGELSRQVTRQYHADEASLYLGTLVIALGYLTLYLNGLELAGPGHLRAEDVRSLMPQLTMAYRFHVARRIADHWQLTPGLRNAMRDLQQDAPRVPGSLPHGLALTLQMAHLGHLWRHQRLTTDELERFVSAQPDSQWYHDVIYTHTDTRTP</sequence>
<dbReference type="KEGG" id="tcd:AAIA72_16125"/>
<dbReference type="SUPFAM" id="SSF109604">
    <property type="entry name" value="HD-domain/PDEase-like"/>
    <property type="match status" value="1"/>
</dbReference>
<dbReference type="Pfam" id="PF08668">
    <property type="entry name" value="HDOD"/>
    <property type="match status" value="1"/>
</dbReference>
<dbReference type="Gene3D" id="1.10.3210.10">
    <property type="entry name" value="Hypothetical protein af1432"/>
    <property type="match status" value="1"/>
</dbReference>
<dbReference type="InterPro" id="IPR013976">
    <property type="entry name" value="HDOD"/>
</dbReference>
<proteinExistence type="predicted"/>
<dbReference type="PANTHER" id="PTHR33525">
    <property type="match status" value="1"/>
</dbReference>
<gene>
    <name evidence="2" type="ORF">AAIA72_16125</name>
</gene>
<accession>A0AB39UX00</accession>
<protein>
    <submittedName>
        <fullName evidence="2">HDOD domain-containing protein</fullName>
    </submittedName>
</protein>
<dbReference type="EMBL" id="CP154858">
    <property type="protein sequence ID" value="XDT72301.1"/>
    <property type="molecule type" value="Genomic_DNA"/>
</dbReference>
<reference evidence="2" key="1">
    <citation type="submission" date="2024-05" db="EMBL/GenBank/DDBJ databases">
        <title>Genome sequencing of novel strain.</title>
        <authorList>
            <person name="Ganbat D."/>
            <person name="Ganbat S."/>
            <person name="Lee S.-J."/>
        </authorList>
    </citation>
    <scope>NUCLEOTIDE SEQUENCE</scope>
    <source>
        <strain evidence="2">SMD15-11</strain>
    </source>
</reference>
<dbReference type="RefSeq" id="WP_369601312.1">
    <property type="nucleotide sequence ID" value="NZ_CP154858.1"/>
</dbReference>
<evidence type="ECO:0000313" key="2">
    <source>
        <dbReference type="EMBL" id="XDT72301.1"/>
    </source>
</evidence>
<evidence type="ECO:0000259" key="1">
    <source>
        <dbReference type="PROSITE" id="PS51833"/>
    </source>
</evidence>
<feature type="domain" description="HDOD" evidence="1">
    <location>
        <begin position="77"/>
        <end position="267"/>
    </location>
</feature>
<name>A0AB39UX00_9GAMM</name>
<dbReference type="PANTHER" id="PTHR33525:SF6">
    <property type="entry name" value="HDOD DOMAIN-CONTAINING PROTEIN"/>
    <property type="match status" value="1"/>
</dbReference>
<dbReference type="AlphaFoldDB" id="A0AB39UX00"/>
<organism evidence="2">
    <name type="scientific">Thermohahella caldifontis</name>
    <dbReference type="NCBI Taxonomy" id="3142973"/>
    <lineage>
        <taxon>Bacteria</taxon>
        <taxon>Pseudomonadati</taxon>
        <taxon>Pseudomonadota</taxon>
        <taxon>Gammaproteobacteria</taxon>
        <taxon>Oceanospirillales</taxon>
        <taxon>Hahellaceae</taxon>
        <taxon>Thermohahella</taxon>
    </lineage>
</organism>
<dbReference type="PROSITE" id="PS51833">
    <property type="entry name" value="HDOD"/>
    <property type="match status" value="1"/>
</dbReference>